<evidence type="ECO:0000256" key="2">
    <source>
        <dbReference type="ARBA" id="ARBA00001958"/>
    </source>
</evidence>
<keyword evidence="9" id="KW-0808">Transferase</keyword>
<dbReference type="SUPFAM" id="SSF47648">
    <property type="entry name" value="Nucleoside phosphorylase/phosphoribosyltransferase N-terminal domain"/>
    <property type="match status" value="2"/>
</dbReference>
<comment type="subunit">
    <text evidence="5">Homodimer.</text>
</comment>
<dbReference type="PROSITE" id="PS00647">
    <property type="entry name" value="THYMID_PHOSPHORYLASE"/>
    <property type="match status" value="1"/>
</dbReference>
<evidence type="ECO:0000259" key="13">
    <source>
        <dbReference type="PROSITE" id="PS50881"/>
    </source>
</evidence>
<keyword evidence="15" id="KW-1185">Reference proteome</keyword>
<dbReference type="PIRSF" id="PIRSF000478">
    <property type="entry name" value="TP_PyNP"/>
    <property type="match status" value="1"/>
</dbReference>
<dbReference type="InterPro" id="IPR036320">
    <property type="entry name" value="Glycosyl_Trfase_fam3_N_dom_sf"/>
</dbReference>
<evidence type="ECO:0000256" key="6">
    <source>
        <dbReference type="ARBA" id="ARBA00011889"/>
    </source>
</evidence>
<dbReference type="GO" id="GO:0006412">
    <property type="term" value="P:translation"/>
    <property type="evidence" value="ECO:0007669"/>
    <property type="project" value="InterPro"/>
</dbReference>
<evidence type="ECO:0000256" key="7">
    <source>
        <dbReference type="ARBA" id="ARBA00014680"/>
    </source>
</evidence>
<dbReference type="SMART" id="SM00941">
    <property type="entry name" value="PYNP_C"/>
    <property type="match status" value="1"/>
</dbReference>
<dbReference type="GO" id="GO:0003723">
    <property type="term" value="F:RNA binding"/>
    <property type="evidence" value="ECO:0007669"/>
    <property type="project" value="InterPro"/>
</dbReference>
<keyword evidence="12" id="KW-0687">Ribonucleoprotein</keyword>
<evidence type="ECO:0000256" key="5">
    <source>
        <dbReference type="ARBA" id="ARBA00011738"/>
    </source>
</evidence>
<dbReference type="GO" id="GO:0004645">
    <property type="term" value="F:1,4-alpha-oligoglucan phosphorylase activity"/>
    <property type="evidence" value="ECO:0007669"/>
    <property type="project" value="InterPro"/>
</dbReference>
<dbReference type="PROSITE" id="PS50881">
    <property type="entry name" value="S5_DSRBD"/>
    <property type="match status" value="1"/>
</dbReference>
<protein>
    <recommendedName>
        <fullName evidence="7">Pyrimidine-nucleoside phosphorylase</fullName>
        <ecNumber evidence="6">2.4.2.2</ecNumber>
    </recommendedName>
</protein>
<evidence type="ECO:0000313" key="14">
    <source>
        <dbReference type="EMBL" id="SHF25480.1"/>
    </source>
</evidence>
<dbReference type="Proteomes" id="UP000184476">
    <property type="component" value="Unassembled WGS sequence"/>
</dbReference>
<accession>A0A1M5A5B2</accession>
<comment type="function">
    <text evidence="3">Catalyzes phosphorolysis of the pyrimidine nucleosides uridine, thymidine and 2'-deoxyuridine with the formation of the corresponding pyrimidine base and ribose-1-phosphate.</text>
</comment>
<dbReference type="InterPro" id="IPR000312">
    <property type="entry name" value="Glycosyl_Trfase_fam3"/>
</dbReference>
<evidence type="ECO:0000256" key="3">
    <source>
        <dbReference type="ARBA" id="ARBA00003877"/>
    </source>
</evidence>
<dbReference type="NCBIfam" id="TIGR02644">
    <property type="entry name" value="Y_phosphoryl"/>
    <property type="match status" value="1"/>
</dbReference>
<evidence type="ECO:0000256" key="8">
    <source>
        <dbReference type="ARBA" id="ARBA00022676"/>
    </source>
</evidence>
<dbReference type="GO" id="GO:0005829">
    <property type="term" value="C:cytosol"/>
    <property type="evidence" value="ECO:0007669"/>
    <property type="project" value="TreeGrafter"/>
</dbReference>
<comment type="catalytic activity">
    <reaction evidence="10">
        <text>uridine + phosphate = alpha-D-ribose 1-phosphate + uracil</text>
        <dbReference type="Rhea" id="RHEA:24388"/>
        <dbReference type="ChEBI" id="CHEBI:16704"/>
        <dbReference type="ChEBI" id="CHEBI:17568"/>
        <dbReference type="ChEBI" id="CHEBI:43474"/>
        <dbReference type="ChEBI" id="CHEBI:57720"/>
        <dbReference type="EC" id="2.4.2.2"/>
    </reaction>
</comment>
<dbReference type="GO" id="GO:0003735">
    <property type="term" value="F:structural constituent of ribosome"/>
    <property type="evidence" value="ECO:0007669"/>
    <property type="project" value="UniProtKB-UniRule"/>
</dbReference>
<dbReference type="InterPro" id="IPR036566">
    <property type="entry name" value="PYNP-like_C_sf"/>
</dbReference>
<dbReference type="FunFam" id="3.40.1030.10:FF:000003">
    <property type="entry name" value="Pyrimidine-nucleoside phosphorylase"/>
    <property type="match status" value="1"/>
</dbReference>
<dbReference type="Gene3D" id="1.20.970.10">
    <property type="entry name" value="Transferase, Pyrimidine Nucleoside Phosphorylase, Chain C"/>
    <property type="match status" value="2"/>
</dbReference>
<organism evidence="14 15">
    <name type="scientific">Seinonella peptonophila</name>
    <dbReference type="NCBI Taxonomy" id="112248"/>
    <lineage>
        <taxon>Bacteria</taxon>
        <taxon>Bacillati</taxon>
        <taxon>Bacillota</taxon>
        <taxon>Bacilli</taxon>
        <taxon>Bacillales</taxon>
        <taxon>Thermoactinomycetaceae</taxon>
        <taxon>Seinonella</taxon>
    </lineage>
</organism>
<dbReference type="InterPro" id="IPR013810">
    <property type="entry name" value="Ribosomal_uS5_N"/>
</dbReference>
<dbReference type="PANTHER" id="PTHR10515">
    <property type="entry name" value="THYMIDINE PHOSPHORYLASE"/>
    <property type="match status" value="1"/>
</dbReference>
<dbReference type="SUPFAM" id="SSF54680">
    <property type="entry name" value="Pyrimidine nucleoside phosphorylase C-terminal domain"/>
    <property type="match status" value="1"/>
</dbReference>
<dbReference type="InterPro" id="IPR035902">
    <property type="entry name" value="Nuc_phospho_transferase"/>
</dbReference>
<keyword evidence="8" id="KW-0328">Glycosyltransferase</keyword>
<dbReference type="GO" id="GO:0006206">
    <property type="term" value="P:pyrimidine nucleobase metabolic process"/>
    <property type="evidence" value="ECO:0007669"/>
    <property type="project" value="InterPro"/>
</dbReference>
<dbReference type="InterPro" id="IPR013102">
    <property type="entry name" value="PYNP_C"/>
</dbReference>
<dbReference type="GO" id="GO:1990904">
    <property type="term" value="C:ribonucleoprotein complex"/>
    <property type="evidence" value="ECO:0007669"/>
    <property type="project" value="UniProtKB-UniRule"/>
</dbReference>
<proteinExistence type="inferred from homology"/>
<evidence type="ECO:0000256" key="9">
    <source>
        <dbReference type="ARBA" id="ARBA00022679"/>
    </source>
</evidence>
<comment type="similarity">
    <text evidence="4">Belongs to the thymidine/pyrimidine-nucleoside phosphorylase family.</text>
</comment>
<dbReference type="Gene3D" id="3.40.1030.10">
    <property type="entry name" value="Nucleoside phosphorylase/phosphoribosyltransferase catalytic domain"/>
    <property type="match status" value="1"/>
</dbReference>
<feature type="domain" description="S5 DRBM" evidence="13">
    <location>
        <begin position="294"/>
        <end position="357"/>
    </location>
</feature>
<dbReference type="AlphaFoldDB" id="A0A1M5A5B2"/>
<dbReference type="EC" id="2.4.2.2" evidence="6"/>
<dbReference type="InterPro" id="IPR017872">
    <property type="entry name" value="Pyrmidine_PPase_CS"/>
</dbReference>
<evidence type="ECO:0000313" key="15">
    <source>
        <dbReference type="Proteomes" id="UP000184476"/>
    </source>
</evidence>
<sequence>MMGYAVDLIRKRRDGLPLSKDELYYLLKGYADGKVPDYQISAYFMAAQLSGINEEEQQLLQQVLKEVAQLERVDLNKLRPKNQWICKKIAGERLEKNEIKQLIQAYMKKESDIPDYEMAAWLMAVYFHGMDKEELADFTNSLVDTGEKLDLSAINGVVVDKHSTGGVGDKTTLILGPLLAAVGVHVAKMSGRGLGHTGGTLDKLDAIPSVQPTAKFNTALSLDEFISLVNKQKVAVAGQTADLAPGDKKLYALRDVTGTVESIPLIAASVMSKKLASGAQAIVLDVKVGSGAFMKTEQEALSLAKKMVKIGTHLGRRTIAVVTDMDQPLGYAIGNALEVQEAIEILQNQGPDDLREVVLVLGVEMMCLAKDVTPEQARNELERALSSGAALQKFKDWVLSQGGDPSVVDGALPQAKFQQVVQAKQDGFIQSIQTEEIGFCTMKLGAGREVMEDQIDPAVGIIMHVKIGQRVEKGDVLFTLHYNESQRLIEAKELDLDRLITLSNVKIERPKLIKGVIMQ</sequence>
<evidence type="ECO:0000256" key="11">
    <source>
        <dbReference type="ARBA" id="ARBA00048525"/>
    </source>
</evidence>
<dbReference type="InterPro" id="IPR000053">
    <property type="entry name" value="Thymidine/pyrmidine_PPase"/>
</dbReference>
<dbReference type="InterPro" id="IPR017459">
    <property type="entry name" value="Glycosyl_Trfase_fam3_N_dom"/>
</dbReference>
<dbReference type="RefSeq" id="WP_217653565.1">
    <property type="nucleotide sequence ID" value="NZ_FQVL01000012.1"/>
</dbReference>
<dbReference type="GO" id="GO:0009032">
    <property type="term" value="F:thymidine phosphorylase activity"/>
    <property type="evidence" value="ECO:0007669"/>
    <property type="project" value="TreeGrafter"/>
</dbReference>
<dbReference type="Pfam" id="PF02885">
    <property type="entry name" value="Glycos_trans_3N"/>
    <property type="match status" value="2"/>
</dbReference>
<evidence type="ECO:0000256" key="1">
    <source>
        <dbReference type="ARBA" id="ARBA00001066"/>
    </source>
</evidence>
<reference evidence="14 15" key="1">
    <citation type="submission" date="2016-11" db="EMBL/GenBank/DDBJ databases">
        <authorList>
            <person name="Jaros S."/>
            <person name="Januszkiewicz K."/>
            <person name="Wedrychowicz H."/>
        </authorList>
    </citation>
    <scope>NUCLEOTIDE SEQUENCE [LARGE SCALE GENOMIC DNA]</scope>
    <source>
        <strain evidence="14 15">DSM 44666</strain>
    </source>
</reference>
<dbReference type="Pfam" id="PF07831">
    <property type="entry name" value="PYNP_C"/>
    <property type="match status" value="1"/>
</dbReference>
<keyword evidence="12" id="KW-0689">Ribosomal protein</keyword>
<evidence type="ECO:0000256" key="10">
    <source>
        <dbReference type="ARBA" id="ARBA00048453"/>
    </source>
</evidence>
<dbReference type="GO" id="GO:0005840">
    <property type="term" value="C:ribosome"/>
    <property type="evidence" value="ECO:0007669"/>
    <property type="project" value="UniProtKB-KW"/>
</dbReference>
<evidence type="ECO:0000256" key="4">
    <source>
        <dbReference type="ARBA" id="ARBA00006915"/>
    </source>
</evidence>
<dbReference type="EMBL" id="FQVL01000012">
    <property type="protein sequence ID" value="SHF25480.1"/>
    <property type="molecule type" value="Genomic_DNA"/>
</dbReference>
<dbReference type="Pfam" id="PF00591">
    <property type="entry name" value="Glycos_transf_3"/>
    <property type="match status" value="1"/>
</dbReference>
<dbReference type="InterPro" id="IPR018090">
    <property type="entry name" value="Pyrmidine_PPas_bac/euk"/>
</dbReference>
<comment type="cofactor">
    <cofactor evidence="2">
        <name>K(+)</name>
        <dbReference type="ChEBI" id="CHEBI:29103"/>
    </cofactor>
</comment>
<dbReference type="NCBIfam" id="NF004490">
    <property type="entry name" value="PRK05820.1"/>
    <property type="match status" value="1"/>
</dbReference>
<dbReference type="Gene3D" id="3.90.1170.30">
    <property type="entry name" value="Pyrimidine nucleoside phosphorylase-like, C-terminal domain"/>
    <property type="match status" value="1"/>
</dbReference>
<dbReference type="STRING" id="112248.SAMN05444392_11224"/>
<evidence type="ECO:0000256" key="12">
    <source>
        <dbReference type="PROSITE-ProRule" id="PRU00268"/>
    </source>
</evidence>
<comment type="catalytic activity">
    <reaction evidence="11">
        <text>thymidine + phosphate = 2-deoxy-alpha-D-ribose 1-phosphate + thymine</text>
        <dbReference type="Rhea" id="RHEA:16037"/>
        <dbReference type="ChEBI" id="CHEBI:17748"/>
        <dbReference type="ChEBI" id="CHEBI:17821"/>
        <dbReference type="ChEBI" id="CHEBI:43474"/>
        <dbReference type="ChEBI" id="CHEBI:57259"/>
        <dbReference type="EC" id="2.4.2.2"/>
    </reaction>
</comment>
<dbReference type="PANTHER" id="PTHR10515:SF0">
    <property type="entry name" value="THYMIDINE PHOSPHORYLASE"/>
    <property type="match status" value="1"/>
</dbReference>
<name>A0A1M5A5B2_9BACL</name>
<comment type="catalytic activity">
    <reaction evidence="1">
        <text>2'-deoxyuridine + phosphate = 2-deoxy-alpha-D-ribose 1-phosphate + uracil</text>
        <dbReference type="Rhea" id="RHEA:22824"/>
        <dbReference type="ChEBI" id="CHEBI:16450"/>
        <dbReference type="ChEBI" id="CHEBI:17568"/>
        <dbReference type="ChEBI" id="CHEBI:43474"/>
        <dbReference type="ChEBI" id="CHEBI:57259"/>
        <dbReference type="EC" id="2.4.2.2"/>
    </reaction>
</comment>
<gene>
    <name evidence="14" type="ORF">SAMN05444392_11224</name>
</gene>
<dbReference type="GO" id="GO:0006213">
    <property type="term" value="P:pyrimidine nucleoside metabolic process"/>
    <property type="evidence" value="ECO:0007669"/>
    <property type="project" value="InterPro"/>
</dbReference>
<dbReference type="SUPFAM" id="SSF52418">
    <property type="entry name" value="Nucleoside phosphorylase/phosphoribosyltransferase catalytic domain"/>
    <property type="match status" value="1"/>
</dbReference>